<keyword evidence="3" id="KW-1185">Reference proteome</keyword>
<gene>
    <name evidence="2" type="ORF">FCC1311_102162</name>
</gene>
<evidence type="ECO:0000259" key="1">
    <source>
        <dbReference type="PROSITE" id="PS51335"/>
    </source>
</evidence>
<evidence type="ECO:0000313" key="2">
    <source>
        <dbReference type="EMBL" id="GBG33993.1"/>
    </source>
</evidence>
<feature type="domain" description="ELMO" evidence="1">
    <location>
        <begin position="153"/>
        <end position="340"/>
    </location>
</feature>
<dbReference type="InParanoid" id="A0A2R5GZ16"/>
<evidence type="ECO:0000313" key="3">
    <source>
        <dbReference type="Proteomes" id="UP000241890"/>
    </source>
</evidence>
<dbReference type="AlphaFoldDB" id="A0A2R5GZ16"/>
<organism evidence="2 3">
    <name type="scientific">Hondaea fermentalgiana</name>
    <dbReference type="NCBI Taxonomy" id="2315210"/>
    <lineage>
        <taxon>Eukaryota</taxon>
        <taxon>Sar</taxon>
        <taxon>Stramenopiles</taxon>
        <taxon>Bigyra</taxon>
        <taxon>Labyrinthulomycetes</taxon>
        <taxon>Thraustochytrida</taxon>
        <taxon>Thraustochytriidae</taxon>
        <taxon>Hondaea</taxon>
    </lineage>
</organism>
<sequence length="343" mass="38886">MAAAVAPRDAAGRPTRDIVRSVGGDTLDAHDPRWSLERRVVKWVLHQVTGKCEVQRILDGEAWHSVRMSRALSKSLQLSKQLKNVHETIYVEVNAGFSIDSVTTNVIDLKMIESEAARLRHLRMCLVDLRKANTFLTELERSRHVKFDASEPSHADLLERLWKGLLPGEKAPVKTDWKRVGFQGADPSSDFRGMGLLGLEALAHFVERNQDAARLIMNLYEELGFAITGINLAGFTLRMFETRQLDHIFFAAPESLHKPKPNSSAKETANLLEGYDDGSDAAAADDVRKDLHDRAVAIFAEQFGHYVREFFSRQWRTSDRNIMHFGIHLATFEARVRSRLFRN</sequence>
<dbReference type="Pfam" id="PF04727">
    <property type="entry name" value="ELMO_CED12"/>
    <property type="match status" value="1"/>
</dbReference>
<name>A0A2R5GZ16_9STRA</name>
<dbReference type="PROSITE" id="PS51335">
    <property type="entry name" value="ELMO"/>
    <property type="match status" value="1"/>
</dbReference>
<reference evidence="2 3" key="1">
    <citation type="submission" date="2017-12" db="EMBL/GenBank/DDBJ databases">
        <title>Sequencing, de novo assembly and annotation of complete genome of a new Thraustochytrid species, strain FCC1311.</title>
        <authorList>
            <person name="Sedici K."/>
            <person name="Godart F."/>
            <person name="Aiese Cigliano R."/>
            <person name="Sanseverino W."/>
            <person name="Barakat M."/>
            <person name="Ortet P."/>
            <person name="Marechal E."/>
            <person name="Cagnac O."/>
            <person name="Amato A."/>
        </authorList>
    </citation>
    <scope>NUCLEOTIDE SEQUENCE [LARGE SCALE GENOMIC DNA]</scope>
</reference>
<dbReference type="EMBL" id="BEYU01000176">
    <property type="protein sequence ID" value="GBG33993.1"/>
    <property type="molecule type" value="Genomic_DNA"/>
</dbReference>
<protein>
    <submittedName>
        <fullName evidence="2">ELMO domain-containing protein 2</fullName>
    </submittedName>
</protein>
<dbReference type="Proteomes" id="UP000241890">
    <property type="component" value="Unassembled WGS sequence"/>
</dbReference>
<dbReference type="InterPro" id="IPR050868">
    <property type="entry name" value="ELMO_domain-containing"/>
</dbReference>
<accession>A0A2R5GZ16</accession>
<dbReference type="PANTHER" id="PTHR12771:SF51">
    <property type="entry name" value="LD01482P"/>
    <property type="match status" value="1"/>
</dbReference>
<comment type="caution">
    <text evidence="2">The sequence shown here is derived from an EMBL/GenBank/DDBJ whole genome shotgun (WGS) entry which is preliminary data.</text>
</comment>
<dbReference type="OrthoDB" id="67155at2759"/>
<proteinExistence type="predicted"/>
<dbReference type="PANTHER" id="PTHR12771">
    <property type="entry name" value="ENGULFMENT AND CELL MOTILITY"/>
    <property type="match status" value="1"/>
</dbReference>
<dbReference type="InterPro" id="IPR006816">
    <property type="entry name" value="ELMO_dom"/>
</dbReference>